<dbReference type="CDD" id="cd00616">
    <property type="entry name" value="AHBA_syn"/>
    <property type="match status" value="1"/>
</dbReference>
<dbReference type="InterPro" id="IPR015424">
    <property type="entry name" value="PyrdxlP-dep_Trfase"/>
</dbReference>
<dbReference type="GO" id="GO:0008483">
    <property type="term" value="F:transaminase activity"/>
    <property type="evidence" value="ECO:0007669"/>
    <property type="project" value="UniProtKB-KW"/>
</dbReference>
<dbReference type="AlphaFoldDB" id="A0A6M3XGJ7"/>
<keyword evidence="1" id="KW-0032">Aminotransferase</keyword>
<dbReference type="InterPro" id="IPR015422">
    <property type="entry name" value="PyrdxlP-dep_Trfase_small"/>
</dbReference>
<dbReference type="GO" id="GO:0000271">
    <property type="term" value="P:polysaccharide biosynthetic process"/>
    <property type="evidence" value="ECO:0007669"/>
    <property type="project" value="TreeGrafter"/>
</dbReference>
<dbReference type="PANTHER" id="PTHR30244:SF39">
    <property type="entry name" value="BLR3650 PROTEIN"/>
    <property type="match status" value="1"/>
</dbReference>
<accession>A0A6M3XGJ7</accession>
<protein>
    <submittedName>
        <fullName evidence="1">Putative DegT/DnrJ/EryC1/StrS aminotransferase family protein</fullName>
    </submittedName>
</protein>
<proteinExistence type="predicted"/>
<name>A0A6M3XGJ7_9ZZZZ</name>
<dbReference type="Gene3D" id="3.40.640.10">
    <property type="entry name" value="Type I PLP-dependent aspartate aminotransferase-like (Major domain)"/>
    <property type="match status" value="1"/>
</dbReference>
<gene>
    <name evidence="1" type="ORF">TM448B00871_0021</name>
</gene>
<dbReference type="SUPFAM" id="SSF53383">
    <property type="entry name" value="PLP-dependent transferases"/>
    <property type="match status" value="1"/>
</dbReference>
<dbReference type="GO" id="GO:0030170">
    <property type="term" value="F:pyridoxal phosphate binding"/>
    <property type="evidence" value="ECO:0007669"/>
    <property type="project" value="TreeGrafter"/>
</dbReference>
<dbReference type="Gene3D" id="3.90.1150.10">
    <property type="entry name" value="Aspartate Aminotransferase, domain 1"/>
    <property type="match status" value="1"/>
</dbReference>
<dbReference type="PIRSF" id="PIRSF000390">
    <property type="entry name" value="PLP_StrS"/>
    <property type="match status" value="1"/>
</dbReference>
<evidence type="ECO:0000313" key="1">
    <source>
        <dbReference type="EMBL" id="QJH96932.1"/>
    </source>
</evidence>
<sequence length="355" mass="39705">MIPLSKPSITQAEINAVVNVMQSGNLAQGTKVQEFEERMAEYVGTKYAIAVPSGTTGLFLCLKACGIGHGDEVITTPFSFIASSNVIVHAGAKPVFVDIDRDTYNMKTLYAIGANNKRSKVILPVDCFGNPCDTWGLPDDVYTIIDSCESLGSKMNRPFDACVYAFYPNKQITTGEGGMICTNNKDIADYCRTARNQGRAQGDAWLESSMIGWNFRMTDIQAAIGIVQLKRIDEILSKRRYVALMYTQELADLYLTGVIHGQSIPRDIEYSPFVFTIEVDNRDKVMRYLLANGIECKPYFPCIHLQKPYRDMGYNEGMFPVAEEVSRRTLALPFYSDMTEQEVDTVCQTLKQLLN</sequence>
<dbReference type="Pfam" id="PF01041">
    <property type="entry name" value="DegT_DnrJ_EryC1"/>
    <property type="match status" value="1"/>
</dbReference>
<dbReference type="PANTHER" id="PTHR30244">
    <property type="entry name" value="TRANSAMINASE"/>
    <property type="match status" value="1"/>
</dbReference>
<organism evidence="1">
    <name type="scientific">viral metagenome</name>
    <dbReference type="NCBI Taxonomy" id="1070528"/>
    <lineage>
        <taxon>unclassified sequences</taxon>
        <taxon>metagenomes</taxon>
        <taxon>organismal metagenomes</taxon>
    </lineage>
</organism>
<dbReference type="InterPro" id="IPR000653">
    <property type="entry name" value="DegT/StrS_aminotransferase"/>
</dbReference>
<dbReference type="EMBL" id="MT144667">
    <property type="protein sequence ID" value="QJH96932.1"/>
    <property type="molecule type" value="Genomic_DNA"/>
</dbReference>
<keyword evidence="1" id="KW-0808">Transferase</keyword>
<dbReference type="InterPro" id="IPR015421">
    <property type="entry name" value="PyrdxlP-dep_Trfase_major"/>
</dbReference>
<reference evidence="1" key="1">
    <citation type="submission" date="2020-03" db="EMBL/GenBank/DDBJ databases">
        <title>The deep terrestrial virosphere.</title>
        <authorList>
            <person name="Holmfeldt K."/>
            <person name="Nilsson E."/>
            <person name="Simone D."/>
            <person name="Lopez-Fernandez M."/>
            <person name="Wu X."/>
            <person name="de Brujin I."/>
            <person name="Lundin D."/>
            <person name="Andersson A."/>
            <person name="Bertilsson S."/>
            <person name="Dopson M."/>
        </authorList>
    </citation>
    <scope>NUCLEOTIDE SEQUENCE</scope>
    <source>
        <strain evidence="1">TM448B00871</strain>
    </source>
</reference>